<dbReference type="AlphaFoldDB" id="A0A940MV36"/>
<evidence type="ECO:0000313" key="4">
    <source>
        <dbReference type="Proteomes" id="UP000677537"/>
    </source>
</evidence>
<dbReference type="RefSeq" id="WP_209372133.1">
    <property type="nucleotide sequence ID" value="NZ_JAGIZA010000003.1"/>
</dbReference>
<evidence type="ECO:0000313" key="3">
    <source>
        <dbReference type="EMBL" id="MBP0492531.1"/>
    </source>
</evidence>
<proteinExistence type="predicted"/>
<keyword evidence="2" id="KW-0732">Signal</keyword>
<feature type="signal peptide" evidence="2">
    <location>
        <begin position="1"/>
        <end position="23"/>
    </location>
</feature>
<dbReference type="Proteomes" id="UP000677537">
    <property type="component" value="Unassembled WGS sequence"/>
</dbReference>
<protein>
    <recommendedName>
        <fullName evidence="5">DUF2059 domain-containing protein</fullName>
    </recommendedName>
</protein>
<sequence length="199" mass="21122">MLRARPVALAFLAVAALATGAAAGSGKPDPVPPAAAGAAPSGKPAPTGDTSPAPGNSSASAPEGVRAAARENLRTGFIEGVFETFWDSFRESFVNSLVERGHDRAATERLADSTVLPIFQRNRPALEERLLDILTSTLTPEQLQDVVDRTRTGAHENVRAGISRADPAMEAAVEGWISEMMQANRPEITRGIEREGLRR</sequence>
<evidence type="ECO:0000256" key="2">
    <source>
        <dbReference type="SAM" id="SignalP"/>
    </source>
</evidence>
<organism evidence="3 4">
    <name type="scientific">Roseomonas indoligenes</name>
    <dbReference type="NCBI Taxonomy" id="2820811"/>
    <lineage>
        <taxon>Bacteria</taxon>
        <taxon>Pseudomonadati</taxon>
        <taxon>Pseudomonadota</taxon>
        <taxon>Alphaproteobacteria</taxon>
        <taxon>Acetobacterales</taxon>
        <taxon>Roseomonadaceae</taxon>
        <taxon>Roseomonas</taxon>
    </lineage>
</organism>
<accession>A0A940MV36</accession>
<gene>
    <name evidence="3" type="ORF">J5Y10_07045</name>
</gene>
<comment type="caution">
    <text evidence="3">The sequence shown here is derived from an EMBL/GenBank/DDBJ whole genome shotgun (WGS) entry which is preliminary data.</text>
</comment>
<evidence type="ECO:0008006" key="5">
    <source>
        <dbReference type="Google" id="ProtNLM"/>
    </source>
</evidence>
<evidence type="ECO:0000256" key="1">
    <source>
        <dbReference type="SAM" id="MobiDB-lite"/>
    </source>
</evidence>
<feature type="compositionally biased region" description="Low complexity" evidence="1">
    <location>
        <begin position="22"/>
        <end position="62"/>
    </location>
</feature>
<dbReference type="EMBL" id="JAGIZA010000003">
    <property type="protein sequence ID" value="MBP0492531.1"/>
    <property type="molecule type" value="Genomic_DNA"/>
</dbReference>
<keyword evidence="4" id="KW-1185">Reference proteome</keyword>
<feature type="region of interest" description="Disordered" evidence="1">
    <location>
        <begin position="22"/>
        <end position="66"/>
    </location>
</feature>
<name>A0A940MV36_9PROT</name>
<reference evidence="3" key="1">
    <citation type="submission" date="2021-03" db="EMBL/GenBank/DDBJ databases">
        <authorList>
            <person name="So Y."/>
        </authorList>
    </citation>
    <scope>NUCLEOTIDE SEQUENCE</scope>
    <source>
        <strain evidence="3">SG15</strain>
    </source>
</reference>
<feature type="chain" id="PRO_5037736282" description="DUF2059 domain-containing protein" evidence="2">
    <location>
        <begin position="24"/>
        <end position="199"/>
    </location>
</feature>